<feature type="compositionally biased region" description="Polar residues" evidence="4">
    <location>
        <begin position="245"/>
        <end position="267"/>
    </location>
</feature>
<dbReference type="GO" id="GO:0003723">
    <property type="term" value="F:RNA binding"/>
    <property type="evidence" value="ECO:0007669"/>
    <property type="project" value="UniProtKB-UniRule"/>
</dbReference>
<dbReference type="SUPFAM" id="SSF54928">
    <property type="entry name" value="RNA-binding domain, RBD"/>
    <property type="match status" value="2"/>
</dbReference>
<dbReference type="SMART" id="SM00360">
    <property type="entry name" value="RRM"/>
    <property type="match status" value="2"/>
</dbReference>
<protein>
    <recommendedName>
        <fullName evidence="5">RRM domain-containing protein</fullName>
    </recommendedName>
</protein>
<dbReference type="CDD" id="cd12245">
    <property type="entry name" value="RRM_scw1_like"/>
    <property type="match status" value="1"/>
</dbReference>
<evidence type="ECO:0000256" key="4">
    <source>
        <dbReference type="SAM" id="MobiDB-lite"/>
    </source>
</evidence>
<dbReference type="InterPro" id="IPR012677">
    <property type="entry name" value="Nucleotide-bd_a/b_plait_sf"/>
</dbReference>
<dbReference type="FunFam" id="3.30.70.330:FF:000089">
    <property type="entry name" value="RNA binding protein"/>
    <property type="match status" value="1"/>
</dbReference>
<sequence length="580" mass="61310">MGSDQIAQAASAAATLTTASSLGSIFRTGAFASASKAVPRVQISFQPLLDDDTGDFMAATGYLPTPAPFRADLSAQSTSPLTMPSKNIESGIAPRPIGTPSSVTQILMRRLPADTSEQSLQLMFVWSKELMDLKLLPIDQKQEDGTRSAVLTFSSHSGALDAQEKLNGRAVQSNSGDAMILEILPKVGSWKESTSGSPPNEGASTASSAASSISGSRQPSRINGRLHSIDSMPPPMPNGFGPHDLSNSDTSPKFQSTFNRQPPIGSQRTERPGVSSKALINGDSAADAETNELIWNPMAFANDGIFPEPRINSQRRATAPQIPLAAAMGALTLNTNNVPQPASLPPYSSAPTAHPSMVSPLNAVASPMAFPPTSNQQFGRPLPAVNPADQNPPCNTLYVGNLPLDTSEEELKATFSKQRGYKRLCFRTKANGPMCFVEFEDISFATKALSDLYGHMLHNSTKGGIRLSFSKNPLGVRSGHGNHQASQSHMGGGHINHMMPGSNNHFSSANGPPPGLSAPPGLSGARPPYHSSNHGHNSFQSFPNGRPNGWNRGHGSDSHPSSQNGFPSSNGFVPPHMMGR</sequence>
<dbReference type="EMBL" id="JAPDFR010000001">
    <property type="protein sequence ID" value="KAK0390802.1"/>
    <property type="molecule type" value="Genomic_DNA"/>
</dbReference>
<comment type="caution">
    <text evidence="6">The sequence shown here is derived from an EMBL/GenBank/DDBJ whole genome shotgun (WGS) entry which is preliminary data.</text>
</comment>
<dbReference type="Proteomes" id="UP001175261">
    <property type="component" value="Unassembled WGS sequence"/>
</dbReference>
<dbReference type="Pfam" id="PF00076">
    <property type="entry name" value="RRM_1"/>
    <property type="match status" value="1"/>
</dbReference>
<keyword evidence="1" id="KW-0597">Phosphoprotein</keyword>
<reference evidence="6" key="1">
    <citation type="submission" date="2022-10" db="EMBL/GenBank/DDBJ databases">
        <title>Determination and structural analysis of whole genome sequence of Sarocladium strictum F4-1.</title>
        <authorList>
            <person name="Hu L."/>
            <person name="Jiang Y."/>
        </authorList>
    </citation>
    <scope>NUCLEOTIDE SEQUENCE</scope>
    <source>
        <strain evidence="6">F4-1</strain>
    </source>
</reference>
<organism evidence="6 7">
    <name type="scientific">Sarocladium strictum</name>
    <name type="common">Black bundle disease fungus</name>
    <name type="synonym">Acremonium strictum</name>
    <dbReference type="NCBI Taxonomy" id="5046"/>
    <lineage>
        <taxon>Eukaryota</taxon>
        <taxon>Fungi</taxon>
        <taxon>Dikarya</taxon>
        <taxon>Ascomycota</taxon>
        <taxon>Pezizomycotina</taxon>
        <taxon>Sordariomycetes</taxon>
        <taxon>Hypocreomycetidae</taxon>
        <taxon>Hypocreales</taxon>
        <taxon>Sarocladiaceae</taxon>
        <taxon>Sarocladium</taxon>
    </lineage>
</organism>
<evidence type="ECO:0000313" key="7">
    <source>
        <dbReference type="Proteomes" id="UP001175261"/>
    </source>
</evidence>
<dbReference type="AlphaFoldDB" id="A0AA39GNU3"/>
<feature type="compositionally biased region" description="Low complexity" evidence="4">
    <location>
        <begin position="203"/>
        <end position="216"/>
    </location>
</feature>
<feature type="region of interest" description="Disordered" evidence="4">
    <location>
        <begin position="190"/>
        <end position="280"/>
    </location>
</feature>
<evidence type="ECO:0000313" key="6">
    <source>
        <dbReference type="EMBL" id="KAK0390802.1"/>
    </source>
</evidence>
<evidence type="ECO:0000256" key="1">
    <source>
        <dbReference type="ARBA" id="ARBA00022553"/>
    </source>
</evidence>
<dbReference type="PANTHER" id="PTHR10501">
    <property type="entry name" value="U1 SMALL NUCLEAR RIBONUCLEOPROTEIN A/U2 SMALL NUCLEAR RIBONUCLEOPROTEIN B"/>
    <property type="match status" value="1"/>
</dbReference>
<evidence type="ECO:0000259" key="5">
    <source>
        <dbReference type="PROSITE" id="PS50102"/>
    </source>
</evidence>
<gene>
    <name evidence="6" type="ORF">NLU13_0305</name>
</gene>
<accession>A0AA39GNU3</accession>
<dbReference type="PROSITE" id="PS50102">
    <property type="entry name" value="RRM"/>
    <property type="match status" value="1"/>
</dbReference>
<keyword evidence="7" id="KW-1185">Reference proteome</keyword>
<dbReference type="InterPro" id="IPR000504">
    <property type="entry name" value="RRM_dom"/>
</dbReference>
<dbReference type="Gene3D" id="3.30.70.330">
    <property type="match status" value="1"/>
</dbReference>
<name>A0AA39GNU3_SARSR</name>
<evidence type="ECO:0000256" key="2">
    <source>
        <dbReference type="ARBA" id="ARBA00022884"/>
    </source>
</evidence>
<proteinExistence type="predicted"/>
<dbReference type="CDD" id="cd00590">
    <property type="entry name" value="RRM_SF"/>
    <property type="match status" value="1"/>
</dbReference>
<feature type="region of interest" description="Disordered" evidence="4">
    <location>
        <begin position="471"/>
        <end position="580"/>
    </location>
</feature>
<feature type="compositionally biased region" description="Polar residues" evidence="4">
    <location>
        <begin position="558"/>
        <end position="571"/>
    </location>
</feature>
<feature type="compositionally biased region" description="Polar residues" evidence="4">
    <location>
        <begin position="530"/>
        <end position="543"/>
    </location>
</feature>
<feature type="domain" description="RRM" evidence="5">
    <location>
        <begin position="395"/>
        <end position="472"/>
    </location>
</feature>
<dbReference type="InterPro" id="IPR035979">
    <property type="entry name" value="RBD_domain_sf"/>
</dbReference>
<evidence type="ECO:0000256" key="3">
    <source>
        <dbReference type="PROSITE-ProRule" id="PRU00176"/>
    </source>
</evidence>
<keyword evidence="2 3" id="KW-0694">RNA-binding</keyword>